<name>A0ABU3BT11_9BACT</name>
<dbReference type="InterPro" id="IPR034660">
    <property type="entry name" value="DinB/YfiT-like"/>
</dbReference>
<dbReference type="RefSeq" id="WP_311664297.1">
    <property type="nucleotide sequence ID" value="NZ_JAVRHT010000028.1"/>
</dbReference>
<dbReference type="InterPro" id="IPR024775">
    <property type="entry name" value="DinB-like"/>
</dbReference>
<dbReference type="Gene3D" id="1.20.120.450">
    <property type="entry name" value="dinb family like domain"/>
    <property type="match status" value="1"/>
</dbReference>
<gene>
    <name evidence="2" type="ORF">RM540_11765</name>
</gene>
<feature type="domain" description="DinB-like" evidence="1">
    <location>
        <begin position="11"/>
        <end position="176"/>
    </location>
</feature>
<protein>
    <submittedName>
        <fullName evidence="2">DinB family protein</fullName>
    </submittedName>
</protein>
<comment type="caution">
    <text evidence="2">The sequence shown here is derived from an EMBL/GenBank/DDBJ whole genome shotgun (WGS) entry which is preliminary data.</text>
</comment>
<dbReference type="Proteomes" id="UP001267426">
    <property type="component" value="Unassembled WGS sequence"/>
</dbReference>
<keyword evidence="3" id="KW-1185">Reference proteome</keyword>
<dbReference type="EMBL" id="JAVRHT010000028">
    <property type="protein sequence ID" value="MDT0632427.1"/>
    <property type="molecule type" value="Genomic_DNA"/>
</dbReference>
<evidence type="ECO:0000313" key="2">
    <source>
        <dbReference type="EMBL" id="MDT0632427.1"/>
    </source>
</evidence>
<accession>A0ABU3BT11</accession>
<reference evidence="2 3" key="1">
    <citation type="submission" date="2023-09" db="EMBL/GenBank/DDBJ databases">
        <authorList>
            <person name="Rey-Velasco X."/>
        </authorList>
    </citation>
    <scope>NUCLEOTIDE SEQUENCE [LARGE SCALE GENOMIC DNA]</scope>
    <source>
        <strain evidence="2 3">F394</strain>
    </source>
</reference>
<dbReference type="SUPFAM" id="SSF109854">
    <property type="entry name" value="DinB/YfiT-like putative metalloenzymes"/>
    <property type="match status" value="1"/>
</dbReference>
<dbReference type="Pfam" id="PF12867">
    <property type="entry name" value="DinB_2"/>
    <property type="match status" value="1"/>
</dbReference>
<sequence length="192" mass="20468">MSPQLQSYVDAFSESRRRLHALAGGVGDDAFNRKPSAKAWSAGECVVHLNRTAAAYLPALEAALGAGAPRGEGPFRWGWVARRFVEAVRPGSRPVPTFGGMRPPRPAGLRSDVDRARAVAQFDADAARWLALCERADGVDLGRVRVRSPFVPLLKLPAGAFLEAMGLHALRHVGQAERAVERPPSVGGGADS</sequence>
<proteinExistence type="predicted"/>
<evidence type="ECO:0000259" key="1">
    <source>
        <dbReference type="Pfam" id="PF12867"/>
    </source>
</evidence>
<organism evidence="2 3">
    <name type="scientific">Rubrivirga litoralis</name>
    <dbReference type="NCBI Taxonomy" id="3075598"/>
    <lineage>
        <taxon>Bacteria</taxon>
        <taxon>Pseudomonadati</taxon>
        <taxon>Rhodothermota</taxon>
        <taxon>Rhodothermia</taxon>
        <taxon>Rhodothermales</taxon>
        <taxon>Rubricoccaceae</taxon>
        <taxon>Rubrivirga</taxon>
    </lineage>
</organism>
<evidence type="ECO:0000313" key="3">
    <source>
        <dbReference type="Proteomes" id="UP001267426"/>
    </source>
</evidence>